<dbReference type="GO" id="GO:0051301">
    <property type="term" value="P:cell division"/>
    <property type="evidence" value="ECO:0007669"/>
    <property type="project" value="UniProtKB-KW"/>
</dbReference>
<dbReference type="PANTHER" id="PTHR32432">
    <property type="entry name" value="CELL DIVISION PROTEIN FTSA-RELATED"/>
    <property type="match status" value="1"/>
</dbReference>
<dbReference type="Proteomes" id="UP000246104">
    <property type="component" value="Unassembled WGS sequence"/>
</dbReference>
<evidence type="ECO:0000259" key="5">
    <source>
        <dbReference type="SMART" id="SM00842"/>
    </source>
</evidence>
<dbReference type="FunFam" id="3.30.1490.110:FF:000001">
    <property type="entry name" value="Cell division protein FtsA"/>
    <property type="match status" value="1"/>
</dbReference>
<name>A0A317JUY0_9BACT</name>
<accession>A0A317JUY0</accession>
<feature type="non-terminal residue" evidence="6">
    <location>
        <position position="247"/>
    </location>
</feature>
<evidence type="ECO:0000313" key="6">
    <source>
        <dbReference type="EMBL" id="PWU23970.1"/>
    </source>
</evidence>
<dbReference type="Pfam" id="PF14450">
    <property type="entry name" value="FtsA"/>
    <property type="match status" value="1"/>
</dbReference>
<dbReference type="InterPro" id="IPR003494">
    <property type="entry name" value="SHS2_FtsA"/>
</dbReference>
<dbReference type="CDD" id="cd24048">
    <property type="entry name" value="ASKHA_NBD_FtsA"/>
    <property type="match status" value="1"/>
</dbReference>
<dbReference type="SUPFAM" id="SSF53067">
    <property type="entry name" value="Actin-like ATPase domain"/>
    <property type="match status" value="2"/>
</dbReference>
<dbReference type="Pfam" id="PF02491">
    <property type="entry name" value="SHS2_FTSA"/>
    <property type="match status" value="1"/>
</dbReference>
<comment type="caution">
    <text evidence="6">The sequence shown here is derived from an EMBL/GenBank/DDBJ whole genome shotgun (WGS) entry which is preliminary data.</text>
</comment>
<keyword evidence="4" id="KW-0131">Cell cycle</keyword>
<reference evidence="6 7" key="1">
    <citation type="submission" date="2018-02" db="EMBL/GenBank/DDBJ databases">
        <title>Genomic Reconstructions from Amazon Rainforest and Pasture Soil Reveal Novel Insights into the Physiology of Candidate Phyla in Tropical Sites.</title>
        <authorList>
            <person name="Kroeger M.E."/>
            <person name="Delmont T."/>
            <person name="Eren A.M."/>
            <person name="Guo J."/>
            <person name="Meyer K.M."/>
            <person name="Khan K."/>
            <person name="Rodrigues J.L.M."/>
            <person name="Bohannan B.J.M."/>
            <person name="Tringe S."/>
            <person name="Borges C.D."/>
            <person name="Tiedje J."/>
            <person name="Tsai S.M."/>
            <person name="Nusslein K."/>
        </authorList>
    </citation>
    <scope>NUCLEOTIDE SEQUENCE [LARGE SCALE GENOMIC DNA]</scope>
    <source>
        <strain evidence="6">Amazon FNV 2010 28 9</strain>
    </source>
</reference>
<keyword evidence="1" id="KW-1003">Cell membrane</keyword>
<dbReference type="Gene3D" id="3.30.1490.110">
    <property type="match status" value="1"/>
</dbReference>
<dbReference type="GO" id="GO:0032153">
    <property type="term" value="C:cell division site"/>
    <property type="evidence" value="ECO:0007669"/>
    <property type="project" value="TreeGrafter"/>
</dbReference>
<evidence type="ECO:0000313" key="7">
    <source>
        <dbReference type="Proteomes" id="UP000246104"/>
    </source>
</evidence>
<evidence type="ECO:0000256" key="2">
    <source>
        <dbReference type="ARBA" id="ARBA00022618"/>
    </source>
</evidence>
<dbReference type="EMBL" id="PSRQ01000017">
    <property type="protein sequence ID" value="PWU23970.1"/>
    <property type="molecule type" value="Genomic_DNA"/>
</dbReference>
<gene>
    <name evidence="6" type="primary">ftsA</name>
    <name evidence="6" type="ORF">C5B42_01260</name>
</gene>
<evidence type="ECO:0000256" key="4">
    <source>
        <dbReference type="ARBA" id="ARBA00023306"/>
    </source>
</evidence>
<dbReference type="AlphaFoldDB" id="A0A317JUY0"/>
<keyword evidence="2 6" id="KW-0132">Cell division</keyword>
<dbReference type="NCBIfam" id="TIGR01174">
    <property type="entry name" value="ftsA"/>
    <property type="match status" value="1"/>
</dbReference>
<sequence>MSRQQVISAIDIGTEKICTIIAARDGETGALQVVGIASVPSTGMKKSQVVDLEDVIAAITKSVDSAERMAGFSISNAYVSISGSHIASQNSKGVVAVANPDAEITSDDVRRVIEAARAISLPSAREVIHVIPREFKVDSQDGIKDPIGMSGVRLEAEAHIVTGSATALRNVAKCVSEVGVNISSFVFAGLASSHAVLSETEKELGVVVLDIGAGTTAMAAFVEGALTYSCVLPIGARHITQDIALGS</sequence>
<dbReference type="InterPro" id="IPR020823">
    <property type="entry name" value="Cell_div_FtsA"/>
</dbReference>
<dbReference type="InterPro" id="IPR043129">
    <property type="entry name" value="ATPase_NBD"/>
</dbReference>
<protein>
    <submittedName>
        <fullName evidence="6">Cell division protein FtsA</fullName>
    </submittedName>
</protein>
<dbReference type="Gene3D" id="3.30.420.40">
    <property type="match status" value="2"/>
</dbReference>
<evidence type="ECO:0000256" key="1">
    <source>
        <dbReference type="ARBA" id="ARBA00022475"/>
    </source>
</evidence>
<evidence type="ECO:0000256" key="3">
    <source>
        <dbReference type="ARBA" id="ARBA00023136"/>
    </source>
</evidence>
<dbReference type="InterPro" id="IPR050696">
    <property type="entry name" value="FtsA/MreB"/>
</dbReference>
<dbReference type="SMART" id="SM00842">
    <property type="entry name" value="FtsA"/>
    <property type="match status" value="1"/>
</dbReference>
<keyword evidence="3" id="KW-0472">Membrane</keyword>
<proteinExistence type="predicted"/>
<dbReference type="PANTHER" id="PTHR32432:SF4">
    <property type="entry name" value="CELL DIVISION PROTEIN FTSA"/>
    <property type="match status" value="1"/>
</dbReference>
<feature type="domain" description="SHS2" evidence="5">
    <location>
        <begin position="7"/>
        <end position="196"/>
    </location>
</feature>
<dbReference type="GO" id="GO:0009898">
    <property type="term" value="C:cytoplasmic side of plasma membrane"/>
    <property type="evidence" value="ECO:0007669"/>
    <property type="project" value="TreeGrafter"/>
</dbReference>
<organism evidence="6 7">
    <name type="scientific">Candidatus Cerribacteria bacterium 'Amazon FNV 2010 28 9'</name>
    <dbReference type="NCBI Taxonomy" id="2081795"/>
    <lineage>
        <taxon>Bacteria</taxon>
        <taxon>Candidatus Cerribacteria</taxon>
    </lineage>
</organism>